<dbReference type="CDD" id="cd22162">
    <property type="entry name" value="F-box_AtSKIP3-like"/>
    <property type="match status" value="1"/>
</dbReference>
<reference evidence="2 3" key="1">
    <citation type="journal article" date="2023" name="Hortic Res">
        <title>Pangenome of water caltrop reveals structural variations and asymmetric subgenome divergence after allopolyploidization.</title>
        <authorList>
            <person name="Zhang X."/>
            <person name="Chen Y."/>
            <person name="Wang L."/>
            <person name="Yuan Y."/>
            <person name="Fang M."/>
            <person name="Shi L."/>
            <person name="Lu R."/>
            <person name="Comes H.P."/>
            <person name="Ma Y."/>
            <person name="Chen Y."/>
            <person name="Huang G."/>
            <person name="Zhou Y."/>
            <person name="Zheng Z."/>
            <person name="Qiu Y."/>
        </authorList>
    </citation>
    <scope>NUCLEOTIDE SEQUENCE [LARGE SCALE GENOMIC DNA]</scope>
    <source>
        <strain evidence="2">F231</strain>
    </source>
</reference>
<dbReference type="PANTHER" id="PTHR32278">
    <property type="entry name" value="F-BOX DOMAIN-CONTAINING PROTEIN"/>
    <property type="match status" value="1"/>
</dbReference>
<evidence type="ECO:0000313" key="2">
    <source>
        <dbReference type="EMBL" id="KAK4792441.1"/>
    </source>
</evidence>
<feature type="domain" description="F-box" evidence="1">
    <location>
        <begin position="7"/>
        <end position="53"/>
    </location>
</feature>
<dbReference type="SUPFAM" id="SSF81383">
    <property type="entry name" value="F-box domain"/>
    <property type="match status" value="1"/>
</dbReference>
<dbReference type="Proteomes" id="UP001346149">
    <property type="component" value="Unassembled WGS sequence"/>
</dbReference>
<comment type="caution">
    <text evidence="2">The sequence shown here is derived from an EMBL/GenBank/DDBJ whole genome shotgun (WGS) entry which is preliminary data.</text>
</comment>
<sequence length="297" mass="33387">MTMDNASFDLYDLPENCIANVLSLTSPGDVCRLSSVSSTFRSAGDSSAVWCRFLPPEYQSIIVRSADASHLVGLPLKELYISLCRNPILIDEGSKSFWLDRLTGKKCYMLSARTLKITWGDTPRYWQWTSISDPRSRFSEVARLQDVCWLEITGKIDLKALSPSTNYAAYFVFSLDRSAYGFENQPVEVAVGPAAGGESITRIVYLDVERRKKLRYFRGPFLRPFVLFEGTPRRVGGSGGGLKCRKNRSDGWWEVEIGEFEGGQEGELEMRVKEINGGHWKSGLIVCGIEIRPKMLP</sequence>
<dbReference type="EMBL" id="JAXQNO010000008">
    <property type="protein sequence ID" value="KAK4792441.1"/>
    <property type="molecule type" value="Genomic_DNA"/>
</dbReference>
<dbReference type="PROSITE" id="PS50181">
    <property type="entry name" value="FBOX"/>
    <property type="match status" value="1"/>
</dbReference>
<dbReference type="InterPro" id="IPR001810">
    <property type="entry name" value="F-box_dom"/>
</dbReference>
<dbReference type="AlphaFoldDB" id="A0AAN7M9H1"/>
<organism evidence="2 3">
    <name type="scientific">Trapa natans</name>
    <name type="common">Water chestnut</name>
    <dbReference type="NCBI Taxonomy" id="22666"/>
    <lineage>
        <taxon>Eukaryota</taxon>
        <taxon>Viridiplantae</taxon>
        <taxon>Streptophyta</taxon>
        <taxon>Embryophyta</taxon>
        <taxon>Tracheophyta</taxon>
        <taxon>Spermatophyta</taxon>
        <taxon>Magnoliopsida</taxon>
        <taxon>eudicotyledons</taxon>
        <taxon>Gunneridae</taxon>
        <taxon>Pentapetalae</taxon>
        <taxon>rosids</taxon>
        <taxon>malvids</taxon>
        <taxon>Myrtales</taxon>
        <taxon>Lythraceae</taxon>
        <taxon>Trapa</taxon>
    </lineage>
</organism>
<evidence type="ECO:0000313" key="3">
    <source>
        <dbReference type="Proteomes" id="UP001346149"/>
    </source>
</evidence>
<dbReference type="InterPro" id="IPR025886">
    <property type="entry name" value="PP2-like"/>
</dbReference>
<dbReference type="SMART" id="SM00256">
    <property type="entry name" value="FBOX"/>
    <property type="match status" value="1"/>
</dbReference>
<proteinExistence type="predicted"/>
<evidence type="ECO:0000259" key="1">
    <source>
        <dbReference type="PROSITE" id="PS50181"/>
    </source>
</evidence>
<dbReference type="Pfam" id="PF00646">
    <property type="entry name" value="F-box"/>
    <property type="match status" value="1"/>
</dbReference>
<dbReference type="Pfam" id="PF14299">
    <property type="entry name" value="PP2"/>
    <property type="match status" value="1"/>
</dbReference>
<protein>
    <recommendedName>
        <fullName evidence="1">F-box domain-containing protein</fullName>
    </recommendedName>
</protein>
<dbReference type="InterPro" id="IPR036047">
    <property type="entry name" value="F-box-like_dom_sf"/>
</dbReference>
<gene>
    <name evidence="2" type="ORF">SAY86_022876</name>
</gene>
<keyword evidence="3" id="KW-1185">Reference proteome</keyword>
<accession>A0AAN7M9H1</accession>
<name>A0AAN7M9H1_TRANT</name>
<dbReference type="PANTHER" id="PTHR32278:SF111">
    <property type="entry name" value="F-BOX PROTEIN PP2-B12-RELATED"/>
    <property type="match status" value="1"/>
</dbReference>